<evidence type="ECO:0000256" key="8">
    <source>
        <dbReference type="ARBA" id="ARBA00022475"/>
    </source>
</evidence>
<dbReference type="CDD" id="cd00068">
    <property type="entry name" value="GGL"/>
    <property type="match status" value="1"/>
</dbReference>
<dbReference type="FunFam" id="4.10.260.10:FF:000001">
    <property type="entry name" value="Guanine nucleotide-binding protein subunit gamma"/>
    <property type="match status" value="1"/>
</dbReference>
<comment type="similarity">
    <text evidence="7">Belongs to the TMEM98 family.</text>
</comment>
<dbReference type="SUPFAM" id="SSF48670">
    <property type="entry name" value="Transducin (heterotrimeric G protein), gamma chain"/>
    <property type="match status" value="1"/>
</dbReference>
<comment type="function">
    <text evidence="19">Guanine nucleotide-binding proteins (G proteins) are involved as a modulator or transducer in various transmembrane signaling systems. The beta and gamma chains are required for the GTPase activity, for replacement of GDP by GTP, and for G protein-effector interaction.</text>
</comment>
<evidence type="ECO:0000256" key="7">
    <source>
        <dbReference type="ARBA" id="ARBA00011024"/>
    </source>
</evidence>
<evidence type="ECO:0000256" key="19">
    <source>
        <dbReference type="RuleBase" id="RU004973"/>
    </source>
</evidence>
<evidence type="ECO:0000256" key="20">
    <source>
        <dbReference type="SAM" id="MobiDB-lite"/>
    </source>
</evidence>
<evidence type="ECO:0000256" key="17">
    <source>
        <dbReference type="ARBA" id="ARBA00023288"/>
    </source>
</evidence>
<keyword evidence="8 19" id="KW-1003">Cell membrane</keyword>
<dbReference type="InterPro" id="IPR029668">
    <property type="entry name" value="TMEM98"/>
</dbReference>
<evidence type="ECO:0000256" key="16">
    <source>
        <dbReference type="ARBA" id="ARBA00023224"/>
    </source>
</evidence>
<dbReference type="Pfam" id="PF00631">
    <property type="entry name" value="G-gamma"/>
    <property type="match status" value="1"/>
</dbReference>
<keyword evidence="12" id="KW-0256">Endoplasmic reticulum</keyword>
<keyword evidence="15" id="KW-1015">Disulfide bond</keyword>
<evidence type="ECO:0000256" key="9">
    <source>
        <dbReference type="ARBA" id="ARBA00022481"/>
    </source>
</evidence>
<keyword evidence="9" id="KW-0488">Methylation</keyword>
<dbReference type="Proteomes" id="UP001295444">
    <property type="component" value="Chromosome 06"/>
</dbReference>
<protein>
    <recommendedName>
        <fullName evidence="19">Guanine nucleotide-binding protein subunit gamma</fullName>
    </recommendedName>
</protein>
<dbReference type="AlphaFoldDB" id="A0AAD1WFX5"/>
<evidence type="ECO:0000313" key="23">
    <source>
        <dbReference type="Proteomes" id="UP001295444"/>
    </source>
</evidence>
<dbReference type="PANTHER" id="PTHR32510">
    <property type="entry name" value="TRANSMEMBRANE PROTEIN 98"/>
    <property type="match status" value="1"/>
</dbReference>
<evidence type="ECO:0000256" key="2">
    <source>
        <dbReference type="ARBA" id="ARBA00004401"/>
    </source>
</evidence>
<keyword evidence="11 22" id="KW-0812">Transmembrane</keyword>
<dbReference type="GO" id="GO:0005615">
    <property type="term" value="C:extracellular space"/>
    <property type="evidence" value="ECO:0007669"/>
    <property type="project" value="UniProtKB-ARBA"/>
</dbReference>
<dbReference type="FunFam" id="1.10.530.10:FF:000001">
    <property type="entry name" value="Lysozyme C"/>
    <property type="match status" value="1"/>
</dbReference>
<dbReference type="InterPro" id="IPR001916">
    <property type="entry name" value="Glyco_hydro_22"/>
</dbReference>
<dbReference type="SMART" id="SM00224">
    <property type="entry name" value="GGL"/>
    <property type="match status" value="1"/>
</dbReference>
<proteinExistence type="inferred from homology"/>
<evidence type="ECO:0000256" key="18">
    <source>
        <dbReference type="ARBA" id="ARBA00023289"/>
    </source>
</evidence>
<feature type="compositionally biased region" description="Polar residues" evidence="20">
    <location>
        <begin position="39"/>
        <end position="53"/>
    </location>
</feature>
<name>A0AAD1WFX5_PELCU</name>
<keyword evidence="10" id="KW-0964">Secreted</keyword>
<evidence type="ECO:0000256" key="10">
    <source>
        <dbReference type="ARBA" id="ARBA00022525"/>
    </source>
</evidence>
<dbReference type="SMART" id="SM00263">
    <property type="entry name" value="LYZ1"/>
    <property type="match status" value="1"/>
</dbReference>
<dbReference type="Gene3D" id="1.10.530.10">
    <property type="match status" value="1"/>
</dbReference>
<dbReference type="GO" id="GO:0005789">
    <property type="term" value="C:endoplasmic reticulum membrane"/>
    <property type="evidence" value="ECO:0007669"/>
    <property type="project" value="UniProtKB-SubCell"/>
</dbReference>
<evidence type="ECO:0000256" key="3">
    <source>
        <dbReference type="ARBA" id="ARBA00004550"/>
    </source>
</evidence>
<evidence type="ECO:0000313" key="22">
    <source>
        <dbReference type="EMBL" id="CAH2302605.1"/>
    </source>
</evidence>
<dbReference type="GO" id="GO:0005834">
    <property type="term" value="C:heterotrimeric G-protein complex"/>
    <property type="evidence" value="ECO:0007669"/>
    <property type="project" value="InterPro"/>
</dbReference>
<feature type="compositionally biased region" description="Polar residues" evidence="20">
    <location>
        <begin position="13"/>
        <end position="30"/>
    </location>
</feature>
<dbReference type="InterPro" id="IPR015898">
    <property type="entry name" value="G-protein_gamma-like_dom"/>
</dbReference>
<dbReference type="InterPro" id="IPR001770">
    <property type="entry name" value="G-protein_gamma"/>
</dbReference>
<keyword evidence="17 19" id="KW-0449">Lipoprotein</keyword>
<dbReference type="SMART" id="SM01224">
    <property type="entry name" value="G_gamma"/>
    <property type="match status" value="1"/>
</dbReference>
<feature type="domain" description="G protein gamma" evidence="21">
    <location>
        <begin position="62"/>
        <end position="138"/>
    </location>
</feature>
<dbReference type="GO" id="GO:0007186">
    <property type="term" value="P:G protein-coupled receptor signaling pathway"/>
    <property type="evidence" value="ECO:0007669"/>
    <property type="project" value="InterPro"/>
</dbReference>
<dbReference type="InterPro" id="IPR036284">
    <property type="entry name" value="GGL_sf"/>
</dbReference>
<dbReference type="Pfam" id="PF00062">
    <property type="entry name" value="Lys"/>
    <property type="match status" value="1"/>
</dbReference>
<evidence type="ECO:0000256" key="6">
    <source>
        <dbReference type="ARBA" id="ARBA00010859"/>
    </source>
</evidence>
<keyword evidence="16 19" id="KW-0807">Transducer</keyword>
<organism evidence="22 23">
    <name type="scientific">Pelobates cultripes</name>
    <name type="common">Western spadefoot toad</name>
    <dbReference type="NCBI Taxonomy" id="61616"/>
    <lineage>
        <taxon>Eukaryota</taxon>
        <taxon>Metazoa</taxon>
        <taxon>Chordata</taxon>
        <taxon>Craniata</taxon>
        <taxon>Vertebrata</taxon>
        <taxon>Euteleostomi</taxon>
        <taxon>Amphibia</taxon>
        <taxon>Batrachia</taxon>
        <taxon>Anura</taxon>
        <taxon>Pelobatoidea</taxon>
        <taxon>Pelobatidae</taxon>
        <taxon>Pelobates</taxon>
    </lineage>
</organism>
<accession>A0AAD1WFX5</accession>
<evidence type="ECO:0000256" key="15">
    <source>
        <dbReference type="ARBA" id="ARBA00023157"/>
    </source>
</evidence>
<evidence type="ECO:0000256" key="11">
    <source>
        <dbReference type="ARBA" id="ARBA00022692"/>
    </source>
</evidence>
<evidence type="ECO:0000256" key="12">
    <source>
        <dbReference type="ARBA" id="ARBA00022824"/>
    </source>
</evidence>
<evidence type="ECO:0000256" key="5">
    <source>
        <dbReference type="ARBA" id="ARBA00007431"/>
    </source>
</evidence>
<dbReference type="PROSITE" id="PS51348">
    <property type="entry name" value="GLYCOSYL_HYDROL_F22_2"/>
    <property type="match status" value="1"/>
</dbReference>
<dbReference type="Gene3D" id="1.20.1410.10">
    <property type="entry name" value="I/LWEQ domain"/>
    <property type="match status" value="1"/>
</dbReference>
<evidence type="ECO:0000259" key="21">
    <source>
        <dbReference type="PROSITE" id="PS50058"/>
    </source>
</evidence>
<comment type="similarity">
    <text evidence="5 19">Belongs to the G protein gamma family.</text>
</comment>
<comment type="subunit">
    <text evidence="19">G proteins are composed of 3 units; alpha, beta and gamma.</text>
</comment>
<keyword evidence="14 19" id="KW-0472">Membrane</keyword>
<dbReference type="PROSITE" id="PS50058">
    <property type="entry name" value="G_PROTEIN_GAMMA"/>
    <property type="match status" value="1"/>
</dbReference>
<evidence type="ECO:0000256" key="14">
    <source>
        <dbReference type="ARBA" id="ARBA00023136"/>
    </source>
</evidence>
<dbReference type="EMBL" id="OW240917">
    <property type="protein sequence ID" value="CAH2302605.1"/>
    <property type="molecule type" value="Genomic_DNA"/>
</dbReference>
<dbReference type="InterPro" id="IPR023346">
    <property type="entry name" value="Lysozyme-like_dom_sf"/>
</dbReference>
<evidence type="ECO:0000256" key="13">
    <source>
        <dbReference type="ARBA" id="ARBA00022989"/>
    </source>
</evidence>
<evidence type="ECO:0000256" key="4">
    <source>
        <dbReference type="ARBA" id="ARBA00004648"/>
    </source>
</evidence>
<dbReference type="SUPFAM" id="SSF53955">
    <property type="entry name" value="Lysozyme-like"/>
    <property type="match status" value="1"/>
</dbReference>
<evidence type="ECO:0000256" key="1">
    <source>
        <dbReference type="ARBA" id="ARBA00004342"/>
    </source>
</evidence>
<keyword evidence="23" id="KW-1185">Reference proteome</keyword>
<keyword evidence="18" id="KW-0636">Prenylation</keyword>
<dbReference type="GO" id="GO:0031681">
    <property type="term" value="F:G-protein beta-subunit binding"/>
    <property type="evidence" value="ECO:0007669"/>
    <property type="project" value="InterPro"/>
</dbReference>
<dbReference type="PANTHER" id="PTHR32510:SF3">
    <property type="entry name" value="TRANSMEMBRANE PROTEIN 98"/>
    <property type="match status" value="1"/>
</dbReference>
<comment type="similarity">
    <text evidence="6">Belongs to the glycosyl hydrolase 22 family.</text>
</comment>
<comment type="subcellular location">
    <subcellularLocation>
        <location evidence="1 19">Cell membrane</location>
        <topology evidence="1 19">Lipid-anchor</topology>
        <orientation evidence="1 19">Cytoplasmic side</orientation>
    </subcellularLocation>
    <subcellularLocation>
        <location evidence="2">Cell membrane</location>
        <topology evidence="2">Single-pass type II membrane protein</topology>
    </subcellularLocation>
    <subcellularLocation>
        <location evidence="4">Endoplasmic reticulum membrane</location>
        <topology evidence="4">Single-pass type II membrane protein</topology>
    </subcellularLocation>
    <subcellularLocation>
        <location evidence="3">Secreted</location>
        <location evidence="3">Extracellular exosome</location>
    </subcellularLocation>
</comment>
<dbReference type="FunFam" id="1.20.1410.10:FF:000003">
    <property type="entry name" value="Transmembrane protein 98"/>
    <property type="match status" value="1"/>
</dbReference>
<feature type="region of interest" description="Disordered" evidence="20">
    <location>
        <begin position="1"/>
        <end position="64"/>
    </location>
</feature>
<reference evidence="22" key="1">
    <citation type="submission" date="2022-03" db="EMBL/GenBank/DDBJ databases">
        <authorList>
            <person name="Alioto T."/>
            <person name="Alioto T."/>
            <person name="Gomez Garrido J."/>
        </authorList>
    </citation>
    <scope>NUCLEOTIDE SEQUENCE</scope>
</reference>
<keyword evidence="13" id="KW-1133">Transmembrane helix</keyword>
<dbReference type="Gene3D" id="4.10.260.10">
    <property type="entry name" value="Transducin (heterotrimeric G protein), gamma chain"/>
    <property type="match status" value="1"/>
</dbReference>
<sequence length="463" mass="52201">MLEHRKQQKKFQVPTTNGPTLYIGSSSSFEDVTEYETGENPSLKLQTIPQQNGKGAADKDPRHKDMTEKDVLKMEVEQLKKEIKTERILVSKSAQEMKTYVESLATEDPLLKGVPEDKNPFKEKGAAESMTLDKCTLAEELRNGSIVGYKKYTVEDYLCMALYTSDLDTSRHSSPSEYGIFQINSYWWCNDGRTVARKNLCGVLCKDFLDDNVKDDIKCLRRIVREPNGLEAWDGYKMHCKVSDKDRNVGMEDRENKKMTALHWTQRYCRTKNLLTHYNNKPTVDLIGAMETQSEPSELELDDVVITNPQIEAILEDEDWIEDASGLVSHCIAILKICHTLTEKLVAMTMGSGAKMKTPSSLSDIIVVAKRISPRVDDVVRSMYPPLDPKLLDARTTALLLSVSHLVLVTKNACHLAVGMDWIDQSMSAAEEHMAFLREAALATEPERAIPGAENFLQEQSTI</sequence>
<gene>
    <name evidence="22" type="ORF">PECUL_23A017296</name>
</gene>
<dbReference type="PRINTS" id="PR00321">
    <property type="entry name" value="GPROTEING"/>
</dbReference>